<proteinExistence type="predicted"/>
<comment type="caution">
    <text evidence="2">The sequence shown here is derived from an EMBL/GenBank/DDBJ whole genome shotgun (WGS) entry which is preliminary data.</text>
</comment>
<sequence>MSTTCSIDGNGDITGPGVRISVYLQCLLVLVKTLAKGEEIAESTLLGAITSFSLVISAVIDKTLHSVFLIEVSQFVSILMLATLYPSIINYKNYKKNIKKTYFTTLIYYITYLVIISFNIWLWARIEQKLPTEQCGNDVKLYLLPVPLSPTGWLRNFALILNCIALGLALIIVSILLGYGFKHRPDFREKSGSDLEEIEPDSSDCITIVSIVLMGLLIACVEISQKNLPPSFKMNNDRLDLL</sequence>
<evidence type="ECO:0000313" key="3">
    <source>
        <dbReference type="Proteomes" id="UP000265703"/>
    </source>
</evidence>
<feature type="transmembrane region" description="Helical" evidence="1">
    <location>
        <begin position="106"/>
        <end position="124"/>
    </location>
</feature>
<dbReference type="EMBL" id="QKYT01000001">
    <property type="protein sequence ID" value="RIA99762.1"/>
    <property type="molecule type" value="Genomic_DNA"/>
</dbReference>
<feature type="transmembrane region" description="Helical" evidence="1">
    <location>
        <begin position="157"/>
        <end position="181"/>
    </location>
</feature>
<protein>
    <submittedName>
        <fullName evidence="2">Uncharacterized protein</fullName>
    </submittedName>
</protein>
<reference evidence="2 3" key="1">
    <citation type="submission" date="2018-06" db="EMBL/GenBank/DDBJ databases">
        <title>Comparative genomics reveals the genomic features of Rhizophagus irregularis, R. cerebriforme, R. diaphanum and Gigaspora rosea, and their symbiotic lifestyle signature.</title>
        <authorList>
            <person name="Morin E."/>
            <person name="San Clemente H."/>
            <person name="Chen E.C.H."/>
            <person name="De La Providencia I."/>
            <person name="Hainaut M."/>
            <person name="Kuo A."/>
            <person name="Kohler A."/>
            <person name="Murat C."/>
            <person name="Tang N."/>
            <person name="Roy S."/>
            <person name="Loubradou J."/>
            <person name="Henrissat B."/>
            <person name="Grigoriev I.V."/>
            <person name="Corradi N."/>
            <person name="Roux C."/>
            <person name="Martin F.M."/>
        </authorList>
    </citation>
    <scope>NUCLEOTIDE SEQUENCE [LARGE SCALE GENOMIC DNA]</scope>
    <source>
        <strain evidence="2 3">DAOM 227022</strain>
    </source>
</reference>
<organism evidence="2 3">
    <name type="scientific">Glomus cerebriforme</name>
    <dbReference type="NCBI Taxonomy" id="658196"/>
    <lineage>
        <taxon>Eukaryota</taxon>
        <taxon>Fungi</taxon>
        <taxon>Fungi incertae sedis</taxon>
        <taxon>Mucoromycota</taxon>
        <taxon>Glomeromycotina</taxon>
        <taxon>Glomeromycetes</taxon>
        <taxon>Glomerales</taxon>
        <taxon>Glomeraceae</taxon>
        <taxon>Glomus</taxon>
    </lineage>
</organism>
<keyword evidence="1" id="KW-0472">Membrane</keyword>
<dbReference type="Proteomes" id="UP000265703">
    <property type="component" value="Unassembled WGS sequence"/>
</dbReference>
<evidence type="ECO:0000313" key="2">
    <source>
        <dbReference type="EMBL" id="RIA99762.1"/>
    </source>
</evidence>
<name>A0A397TPC0_9GLOM</name>
<accession>A0A397TPC0</accession>
<evidence type="ECO:0000256" key="1">
    <source>
        <dbReference type="SAM" id="Phobius"/>
    </source>
</evidence>
<dbReference type="AlphaFoldDB" id="A0A397TPC0"/>
<keyword evidence="1" id="KW-1133">Transmembrane helix</keyword>
<dbReference type="OrthoDB" id="3351993at2759"/>
<keyword evidence="1" id="KW-0812">Transmembrane</keyword>
<gene>
    <name evidence="2" type="ORF">C1645_746607</name>
</gene>
<keyword evidence="3" id="KW-1185">Reference proteome</keyword>
<feature type="transmembrane region" description="Helical" evidence="1">
    <location>
        <begin position="66"/>
        <end position="85"/>
    </location>
</feature>